<organism evidence="4 5">
    <name type="scientific">Hyunsoonleella jejuensis</name>
    <dbReference type="NCBI Taxonomy" id="419940"/>
    <lineage>
        <taxon>Bacteria</taxon>
        <taxon>Pseudomonadati</taxon>
        <taxon>Bacteroidota</taxon>
        <taxon>Flavobacteriia</taxon>
        <taxon>Flavobacteriales</taxon>
        <taxon>Flavobacteriaceae</taxon>
    </lineage>
</organism>
<name>A0A1H9IZD3_9FLAO</name>
<dbReference type="GO" id="GO:0016787">
    <property type="term" value="F:hydrolase activity"/>
    <property type="evidence" value="ECO:0007669"/>
    <property type="project" value="UniProtKB-KW"/>
</dbReference>
<dbReference type="InterPro" id="IPR029058">
    <property type="entry name" value="AB_hydrolase_fold"/>
</dbReference>
<sequence length="258" mass="28783">MKNLALSIFTLLLLTSFQQTPDIEKTLKDINNSFKNMEVSLLHWPEDLQPKLGNLKKTAFIAFPKKETEGKLPLLIALHGGGGKSWSIEEQLKRSSKVKGLSLAELAGKDLILLEPNSFEKWDTKTLNVMLDYILETYKNQIDQSRIYLIGHSMGGKGTWEWIQQSPERFAAAGLGGFSGVSENDNFDKLDNFPVFGMVGAEDGKNVASAKKMTDLLKATGNKNVKYIAFPGANHPQGNKMLFSHVECVDWMLNFSNK</sequence>
<dbReference type="Gene3D" id="3.40.50.1820">
    <property type="entry name" value="alpha/beta hydrolase"/>
    <property type="match status" value="1"/>
</dbReference>
<evidence type="ECO:0000313" key="4">
    <source>
        <dbReference type="EMBL" id="SEQ79847.1"/>
    </source>
</evidence>
<dbReference type="EMBL" id="FOFN01000003">
    <property type="protein sequence ID" value="SEQ79847.1"/>
    <property type="molecule type" value="Genomic_DNA"/>
</dbReference>
<dbReference type="InterPro" id="IPR000073">
    <property type="entry name" value="AB_hydrolase_1"/>
</dbReference>
<evidence type="ECO:0000313" key="5">
    <source>
        <dbReference type="Proteomes" id="UP000198999"/>
    </source>
</evidence>
<dbReference type="STRING" id="419940.SAMN05421824_2336"/>
<feature type="domain" description="AB hydrolase-1" evidence="3">
    <location>
        <begin position="122"/>
        <end position="173"/>
    </location>
</feature>
<keyword evidence="2 4" id="KW-0378">Hydrolase</keyword>
<dbReference type="SUPFAM" id="SSF53474">
    <property type="entry name" value="alpha/beta-Hydrolases"/>
    <property type="match status" value="1"/>
</dbReference>
<dbReference type="InterPro" id="IPR050955">
    <property type="entry name" value="Plant_Biomass_Hydrol_Est"/>
</dbReference>
<accession>A0A1H9IZD3</accession>
<dbReference type="PANTHER" id="PTHR43037:SF5">
    <property type="entry name" value="FERULOYL ESTERASE"/>
    <property type="match status" value="1"/>
</dbReference>
<dbReference type="OrthoDB" id="9764953at2"/>
<gene>
    <name evidence="4" type="ORF">SAMN05421824_2336</name>
</gene>
<protein>
    <submittedName>
        <fullName evidence="4">Alpha/beta hydrolase fold</fullName>
    </submittedName>
</protein>
<evidence type="ECO:0000256" key="1">
    <source>
        <dbReference type="ARBA" id="ARBA00022729"/>
    </source>
</evidence>
<dbReference type="Pfam" id="PF00561">
    <property type="entry name" value="Abhydrolase_1"/>
    <property type="match status" value="1"/>
</dbReference>
<dbReference type="Proteomes" id="UP000198999">
    <property type="component" value="Unassembled WGS sequence"/>
</dbReference>
<proteinExistence type="predicted"/>
<reference evidence="4 5" key="1">
    <citation type="submission" date="2016-10" db="EMBL/GenBank/DDBJ databases">
        <authorList>
            <person name="de Groot N.N."/>
        </authorList>
    </citation>
    <scope>NUCLEOTIDE SEQUENCE [LARGE SCALE GENOMIC DNA]</scope>
    <source>
        <strain evidence="4 5">DSM 21035</strain>
    </source>
</reference>
<keyword evidence="5" id="KW-1185">Reference proteome</keyword>
<dbReference type="PANTHER" id="PTHR43037">
    <property type="entry name" value="UNNAMED PRODUCT-RELATED"/>
    <property type="match status" value="1"/>
</dbReference>
<dbReference type="AlphaFoldDB" id="A0A1H9IZD3"/>
<evidence type="ECO:0000259" key="3">
    <source>
        <dbReference type="Pfam" id="PF00561"/>
    </source>
</evidence>
<dbReference type="RefSeq" id="WP_092579729.1">
    <property type="nucleotide sequence ID" value="NZ_FOFN01000003.1"/>
</dbReference>
<keyword evidence="1" id="KW-0732">Signal</keyword>
<evidence type="ECO:0000256" key="2">
    <source>
        <dbReference type="ARBA" id="ARBA00022801"/>
    </source>
</evidence>